<organism evidence="2 3">
    <name type="scientific">Bradyrhizobium arachidis</name>
    <dbReference type="NCBI Taxonomy" id="858423"/>
    <lineage>
        <taxon>Bacteria</taxon>
        <taxon>Pseudomonadati</taxon>
        <taxon>Pseudomonadota</taxon>
        <taxon>Alphaproteobacteria</taxon>
        <taxon>Hyphomicrobiales</taxon>
        <taxon>Nitrobacteraceae</taxon>
        <taxon>Bradyrhizobium</taxon>
    </lineage>
</organism>
<dbReference type="Proteomes" id="UP000594015">
    <property type="component" value="Chromosome"/>
</dbReference>
<name>A0AAE7NPJ4_9BRAD</name>
<protein>
    <submittedName>
        <fullName evidence="2">DUF1127 domain-containing protein</fullName>
    </submittedName>
</protein>
<dbReference type="EMBL" id="CP030050">
    <property type="protein sequence ID" value="QOZ68015.1"/>
    <property type="molecule type" value="Genomic_DNA"/>
</dbReference>
<proteinExistence type="predicted"/>
<accession>A0AAE7NPJ4</accession>
<evidence type="ECO:0000313" key="3">
    <source>
        <dbReference type="Proteomes" id="UP000594015"/>
    </source>
</evidence>
<dbReference type="KEGG" id="barh:WN72_18120"/>
<evidence type="ECO:0000313" key="2">
    <source>
        <dbReference type="EMBL" id="QOZ68015.1"/>
    </source>
</evidence>
<reference evidence="2 3" key="1">
    <citation type="submission" date="2018-06" db="EMBL/GenBank/DDBJ databases">
        <title>Comparative genomics of Bradyrhizobium nodulating Arachidis hypogaea.</title>
        <authorList>
            <person name="Li Y."/>
        </authorList>
    </citation>
    <scope>NUCLEOTIDE SEQUENCE [LARGE SCALE GENOMIC DNA]</scope>
    <source>
        <strain evidence="2 3">CCBAU 051107</strain>
    </source>
</reference>
<sequence>MPDQQLSSNVNRIVQSPHRQIGGIAQLDLSDDRGSKHVRAKVPDMSNYRAPSAAAPFVEMDRQATTWLSTAIAFCMEGFAVYGAALHPSAAFSVDEESVSANAHQAQRAGNRHPAVAHELLVSQHLNSSNFIAPLPAAWSEQCPREHGDWLARFGEQVVALWTYWRREHEIRRAVRALAEYDDRTLRDIGIQGRADIERMVRYCRDC</sequence>
<gene>
    <name evidence="2" type="ORF">WN72_18120</name>
</gene>
<dbReference type="RefSeq" id="WP_027559013.1">
    <property type="nucleotide sequence ID" value="NZ_AXAD01000002.1"/>
</dbReference>
<evidence type="ECO:0000259" key="1">
    <source>
        <dbReference type="Pfam" id="PF06568"/>
    </source>
</evidence>
<dbReference type="AlphaFoldDB" id="A0AAE7NPJ4"/>
<dbReference type="Pfam" id="PF06568">
    <property type="entry name" value="YjiS-like"/>
    <property type="match status" value="1"/>
</dbReference>
<dbReference type="InterPro" id="IPR009506">
    <property type="entry name" value="YjiS-like"/>
</dbReference>
<feature type="domain" description="YjiS-like" evidence="1">
    <location>
        <begin position="161"/>
        <end position="198"/>
    </location>
</feature>